<dbReference type="InterPro" id="IPR038379">
    <property type="entry name" value="SecE_sf"/>
</dbReference>
<protein>
    <recommendedName>
        <fullName evidence="8">Protein translocase subunit SecE</fullName>
    </recommendedName>
</protein>
<evidence type="ECO:0000256" key="6">
    <source>
        <dbReference type="ARBA" id="ARBA00023010"/>
    </source>
</evidence>
<comment type="caution">
    <text evidence="9">The sequence shown here is derived from an EMBL/GenBank/DDBJ whole genome shotgun (WGS) entry which is preliminary data.</text>
</comment>
<keyword evidence="8" id="KW-1003">Cell membrane</keyword>
<dbReference type="RefSeq" id="WP_178045384.1">
    <property type="nucleotide sequence ID" value="NZ_JAJEPR010000006.1"/>
</dbReference>
<evidence type="ECO:0000256" key="2">
    <source>
        <dbReference type="ARBA" id="ARBA00022448"/>
    </source>
</evidence>
<keyword evidence="5 8" id="KW-1133">Transmembrane helix</keyword>
<dbReference type="InterPro" id="IPR001901">
    <property type="entry name" value="Translocase_SecE/Sec61-g"/>
</dbReference>
<organism evidence="9 10">
    <name type="scientific">Fusicatenibacter faecihominis</name>
    <dbReference type="NCBI Taxonomy" id="2881276"/>
    <lineage>
        <taxon>Bacteria</taxon>
        <taxon>Bacillati</taxon>
        <taxon>Bacillota</taxon>
        <taxon>Clostridia</taxon>
        <taxon>Lachnospirales</taxon>
        <taxon>Lachnospiraceae</taxon>
        <taxon>Fusicatenibacter</taxon>
    </lineage>
</organism>
<dbReference type="HAMAP" id="MF_00422">
    <property type="entry name" value="SecE"/>
    <property type="match status" value="1"/>
</dbReference>
<dbReference type="GO" id="GO:0065002">
    <property type="term" value="P:intracellular protein transmembrane transport"/>
    <property type="evidence" value="ECO:0007669"/>
    <property type="project" value="UniProtKB-UniRule"/>
</dbReference>
<keyword evidence="10" id="KW-1185">Reference proteome</keyword>
<dbReference type="GO" id="GO:0006605">
    <property type="term" value="P:protein targeting"/>
    <property type="evidence" value="ECO:0007669"/>
    <property type="project" value="UniProtKB-UniRule"/>
</dbReference>
<keyword evidence="3 8" id="KW-0812">Transmembrane</keyword>
<comment type="function">
    <text evidence="8">Essential subunit of the Sec protein translocation channel SecYEG. Clamps together the 2 halves of SecY. May contact the channel plug during translocation.</text>
</comment>
<feature type="transmembrane region" description="Helical" evidence="8">
    <location>
        <begin position="43"/>
        <end position="63"/>
    </location>
</feature>
<evidence type="ECO:0000313" key="10">
    <source>
        <dbReference type="Proteomes" id="UP001197875"/>
    </source>
</evidence>
<keyword evidence="2 8" id="KW-0813">Transport</keyword>
<evidence type="ECO:0000256" key="1">
    <source>
        <dbReference type="ARBA" id="ARBA00004370"/>
    </source>
</evidence>
<dbReference type="EMBL" id="JAJEPR010000006">
    <property type="protein sequence ID" value="MCC2189307.1"/>
    <property type="molecule type" value="Genomic_DNA"/>
</dbReference>
<keyword evidence="7 8" id="KW-0472">Membrane</keyword>
<comment type="subcellular location">
    <subcellularLocation>
        <location evidence="8">Cell membrane</location>
        <topology evidence="8">Single-pass membrane protein</topology>
    </subcellularLocation>
    <subcellularLocation>
        <location evidence="1">Membrane</location>
    </subcellularLocation>
</comment>
<name>A0AAE3DRE9_9FIRM</name>
<evidence type="ECO:0000256" key="8">
    <source>
        <dbReference type="HAMAP-Rule" id="MF_00422"/>
    </source>
</evidence>
<dbReference type="Proteomes" id="UP001197875">
    <property type="component" value="Unassembled WGS sequence"/>
</dbReference>
<dbReference type="InterPro" id="IPR005807">
    <property type="entry name" value="SecE_bac"/>
</dbReference>
<gene>
    <name evidence="8 9" type="primary">secE</name>
    <name evidence="9" type="ORF">LKD71_05675</name>
</gene>
<reference evidence="9 10" key="1">
    <citation type="submission" date="2021-10" db="EMBL/GenBank/DDBJ databases">
        <title>Anaerobic single-cell dispensing facilitates the cultivation of human gut bacteria.</title>
        <authorList>
            <person name="Afrizal A."/>
        </authorList>
    </citation>
    <scope>NUCLEOTIDE SEQUENCE [LARGE SCALE GENOMIC DNA]</scope>
    <source>
        <strain evidence="9 10">CLA-AA-H277</strain>
    </source>
</reference>
<proteinExistence type="inferred from homology"/>
<comment type="subunit">
    <text evidence="8">Component of the Sec protein translocase complex. Heterotrimer consisting of SecY, SecE and SecG subunits. The heterotrimers can form oligomers, although 1 heterotrimer is thought to be able to translocate proteins. Interacts with the ribosome. Interacts with SecDF, and other proteins may be involved. Interacts with SecA.</text>
</comment>
<accession>A0AAE3DRE9</accession>
<dbReference type="GO" id="GO:0043952">
    <property type="term" value="P:protein transport by the Sec complex"/>
    <property type="evidence" value="ECO:0007669"/>
    <property type="project" value="UniProtKB-UniRule"/>
</dbReference>
<sequence>MGDSAKAEKTKAKAPKKSWFDGLKSEFHKIIWPDKTELGKETLAVAVVSILLGVLIAVVDFVVQYGIDFLVK</sequence>
<comment type="similarity">
    <text evidence="8">Belongs to the SecE/SEC61-gamma family.</text>
</comment>
<evidence type="ECO:0000256" key="7">
    <source>
        <dbReference type="ARBA" id="ARBA00023136"/>
    </source>
</evidence>
<dbReference type="Pfam" id="PF00584">
    <property type="entry name" value="SecE"/>
    <property type="match status" value="1"/>
</dbReference>
<evidence type="ECO:0000256" key="5">
    <source>
        <dbReference type="ARBA" id="ARBA00022989"/>
    </source>
</evidence>
<dbReference type="NCBIfam" id="TIGR00964">
    <property type="entry name" value="secE_bact"/>
    <property type="match status" value="1"/>
</dbReference>
<dbReference type="GO" id="GO:0008320">
    <property type="term" value="F:protein transmembrane transporter activity"/>
    <property type="evidence" value="ECO:0007669"/>
    <property type="project" value="UniProtKB-UniRule"/>
</dbReference>
<evidence type="ECO:0000256" key="4">
    <source>
        <dbReference type="ARBA" id="ARBA00022927"/>
    </source>
</evidence>
<dbReference type="Gene3D" id="1.20.5.1030">
    <property type="entry name" value="Preprotein translocase secy subunit"/>
    <property type="match status" value="1"/>
</dbReference>
<dbReference type="GO" id="GO:0005886">
    <property type="term" value="C:plasma membrane"/>
    <property type="evidence" value="ECO:0007669"/>
    <property type="project" value="UniProtKB-SubCell"/>
</dbReference>
<evidence type="ECO:0000313" key="9">
    <source>
        <dbReference type="EMBL" id="MCC2189307.1"/>
    </source>
</evidence>
<dbReference type="GO" id="GO:0009306">
    <property type="term" value="P:protein secretion"/>
    <property type="evidence" value="ECO:0007669"/>
    <property type="project" value="UniProtKB-UniRule"/>
</dbReference>
<evidence type="ECO:0000256" key="3">
    <source>
        <dbReference type="ARBA" id="ARBA00022692"/>
    </source>
</evidence>
<keyword evidence="6 8" id="KW-0811">Translocation</keyword>
<dbReference type="AlphaFoldDB" id="A0AAE3DRE9"/>
<keyword evidence="4 8" id="KW-0653">Protein transport</keyword>